<feature type="domain" description="CheW-like" evidence="1">
    <location>
        <begin position="15"/>
        <end position="155"/>
    </location>
</feature>
<dbReference type="InterPro" id="IPR002545">
    <property type="entry name" value="CheW-lke_dom"/>
</dbReference>
<comment type="caution">
    <text evidence="2">The sequence shown here is derived from an EMBL/GenBank/DDBJ whole genome shotgun (WGS) entry which is preliminary data.</text>
</comment>
<dbReference type="SUPFAM" id="SSF50341">
    <property type="entry name" value="CheW-like"/>
    <property type="match status" value="1"/>
</dbReference>
<reference evidence="2 3" key="1">
    <citation type="submission" date="2019-02" db="EMBL/GenBank/DDBJ databases">
        <title>Deep-cultivation of Planctomycetes and their phenomic and genomic characterization uncovers novel biology.</title>
        <authorList>
            <person name="Wiegand S."/>
            <person name="Jogler M."/>
            <person name="Boedeker C."/>
            <person name="Pinto D."/>
            <person name="Vollmers J."/>
            <person name="Rivas-Marin E."/>
            <person name="Kohn T."/>
            <person name="Peeters S.H."/>
            <person name="Heuer A."/>
            <person name="Rast P."/>
            <person name="Oberbeckmann S."/>
            <person name="Bunk B."/>
            <person name="Jeske O."/>
            <person name="Meyerdierks A."/>
            <person name="Storesund J.E."/>
            <person name="Kallscheuer N."/>
            <person name="Luecker S."/>
            <person name="Lage O.M."/>
            <person name="Pohl T."/>
            <person name="Merkel B.J."/>
            <person name="Hornburger P."/>
            <person name="Mueller R.-W."/>
            <person name="Bruemmer F."/>
            <person name="Labrenz M."/>
            <person name="Spormann A.M."/>
            <person name="Op Den Camp H."/>
            <person name="Overmann J."/>
            <person name="Amann R."/>
            <person name="Jetten M.S.M."/>
            <person name="Mascher T."/>
            <person name="Medema M.H."/>
            <person name="Devos D.P."/>
            <person name="Kaster A.-K."/>
            <person name="Ovreas L."/>
            <person name="Rohde M."/>
            <person name="Galperin M.Y."/>
            <person name="Jogler C."/>
        </authorList>
    </citation>
    <scope>NUCLEOTIDE SEQUENCE [LARGE SCALE GENOMIC DNA]</scope>
    <source>
        <strain evidence="2 3">Poly51</strain>
    </source>
</reference>
<keyword evidence="3" id="KW-1185">Reference proteome</keyword>
<dbReference type="GO" id="GO:0006935">
    <property type="term" value="P:chemotaxis"/>
    <property type="evidence" value="ECO:0007669"/>
    <property type="project" value="InterPro"/>
</dbReference>
<dbReference type="RefSeq" id="WP_146455842.1">
    <property type="nucleotide sequence ID" value="NZ_SJPW01000002.1"/>
</dbReference>
<dbReference type="PROSITE" id="PS50851">
    <property type="entry name" value="CHEW"/>
    <property type="match status" value="1"/>
</dbReference>
<dbReference type="SMART" id="SM00260">
    <property type="entry name" value="CheW"/>
    <property type="match status" value="1"/>
</dbReference>
<organism evidence="2 3">
    <name type="scientific">Rubripirellula tenax</name>
    <dbReference type="NCBI Taxonomy" id="2528015"/>
    <lineage>
        <taxon>Bacteria</taxon>
        <taxon>Pseudomonadati</taxon>
        <taxon>Planctomycetota</taxon>
        <taxon>Planctomycetia</taxon>
        <taxon>Pirellulales</taxon>
        <taxon>Pirellulaceae</taxon>
        <taxon>Rubripirellula</taxon>
    </lineage>
</organism>
<protein>
    <submittedName>
        <fullName evidence="2">Chemotaxis protein CheW</fullName>
    </submittedName>
</protein>
<dbReference type="GO" id="GO:0005829">
    <property type="term" value="C:cytosol"/>
    <property type="evidence" value="ECO:0007669"/>
    <property type="project" value="TreeGrafter"/>
</dbReference>
<evidence type="ECO:0000259" key="1">
    <source>
        <dbReference type="PROSITE" id="PS50851"/>
    </source>
</evidence>
<dbReference type="EMBL" id="SJPW01000002">
    <property type="protein sequence ID" value="TWU58738.1"/>
    <property type="molecule type" value="Genomic_DNA"/>
</dbReference>
<dbReference type="Gene3D" id="2.40.50.180">
    <property type="entry name" value="CheA-289, Domain 4"/>
    <property type="match status" value="1"/>
</dbReference>
<dbReference type="OrthoDB" id="9794382at2"/>
<accession>A0A5C6FBG4</accession>
<dbReference type="InterPro" id="IPR039315">
    <property type="entry name" value="CheW"/>
</dbReference>
<dbReference type="Proteomes" id="UP000318288">
    <property type="component" value="Unassembled WGS sequence"/>
</dbReference>
<evidence type="ECO:0000313" key="2">
    <source>
        <dbReference type="EMBL" id="TWU58738.1"/>
    </source>
</evidence>
<proteinExistence type="predicted"/>
<name>A0A5C6FBG4_9BACT</name>
<dbReference type="AlphaFoldDB" id="A0A5C6FBG4"/>
<dbReference type="GO" id="GO:0007165">
    <property type="term" value="P:signal transduction"/>
    <property type="evidence" value="ECO:0007669"/>
    <property type="project" value="InterPro"/>
</dbReference>
<sequence>MTSNNSTAVIDETQTTQYVTFYVGKLLIGLPIDQVQEINRHFDVTQVPHADASIRGVINLRGEVVSVLDLPKILGFGPAEVTRTSRNVIIHHLGERIGLIVDDIADILPIPKNEIRIAPANVKGVEGRFFRGVYTTNTQIAVILDVSETLATDSNASQT</sequence>
<dbReference type="PANTHER" id="PTHR22617:SF23">
    <property type="entry name" value="CHEMOTAXIS PROTEIN CHEW"/>
    <property type="match status" value="1"/>
</dbReference>
<dbReference type="Gene3D" id="2.30.30.40">
    <property type="entry name" value="SH3 Domains"/>
    <property type="match status" value="1"/>
</dbReference>
<dbReference type="InterPro" id="IPR036061">
    <property type="entry name" value="CheW-like_dom_sf"/>
</dbReference>
<dbReference type="Pfam" id="PF01584">
    <property type="entry name" value="CheW"/>
    <property type="match status" value="1"/>
</dbReference>
<gene>
    <name evidence="2" type="primary">cheW</name>
    <name evidence="2" type="ORF">Poly51_15180</name>
</gene>
<evidence type="ECO:0000313" key="3">
    <source>
        <dbReference type="Proteomes" id="UP000318288"/>
    </source>
</evidence>
<dbReference type="PANTHER" id="PTHR22617">
    <property type="entry name" value="CHEMOTAXIS SENSOR HISTIDINE KINASE-RELATED"/>
    <property type="match status" value="1"/>
</dbReference>